<feature type="transmembrane region" description="Helical" evidence="2">
    <location>
        <begin position="197"/>
        <end position="219"/>
    </location>
</feature>
<evidence type="ECO:0000313" key="3">
    <source>
        <dbReference type="EMBL" id="KAH6894470.1"/>
    </source>
</evidence>
<keyword evidence="4" id="KW-1185">Reference proteome</keyword>
<dbReference type="Proteomes" id="UP000777438">
    <property type="component" value="Unassembled WGS sequence"/>
</dbReference>
<feature type="transmembrane region" description="Helical" evidence="2">
    <location>
        <begin position="15"/>
        <end position="35"/>
    </location>
</feature>
<feature type="transmembrane region" description="Helical" evidence="2">
    <location>
        <begin position="111"/>
        <end position="130"/>
    </location>
</feature>
<protein>
    <submittedName>
        <fullName evidence="3">Uncharacterized protein</fullName>
    </submittedName>
</protein>
<feature type="transmembrane region" description="Helical" evidence="2">
    <location>
        <begin position="270"/>
        <end position="293"/>
    </location>
</feature>
<gene>
    <name evidence="3" type="ORF">B0T10DRAFT_527249</name>
</gene>
<keyword evidence="2" id="KW-0812">Transmembrane</keyword>
<keyword evidence="2" id="KW-1133">Transmembrane helix</keyword>
<evidence type="ECO:0000256" key="1">
    <source>
        <dbReference type="SAM" id="MobiDB-lite"/>
    </source>
</evidence>
<proteinExistence type="predicted"/>
<feature type="transmembrane region" description="Helical" evidence="2">
    <location>
        <begin position="47"/>
        <end position="70"/>
    </location>
</feature>
<feature type="transmembrane region" description="Helical" evidence="2">
    <location>
        <begin position="231"/>
        <end position="250"/>
    </location>
</feature>
<accession>A0A9P9AT21</accession>
<keyword evidence="2" id="KW-0472">Membrane</keyword>
<feature type="transmembrane region" description="Helical" evidence="2">
    <location>
        <begin position="142"/>
        <end position="164"/>
    </location>
</feature>
<feature type="compositionally biased region" description="Low complexity" evidence="1">
    <location>
        <begin position="340"/>
        <end position="381"/>
    </location>
</feature>
<sequence>MVLYEFERYYIAHDALMVLTFIPAFIIFLCSLCMARRRRDPARTAFTYLKIAFGIFTLFIFLDFCTYGLALAATRLVYDGSESYYSDVASIIRHLRYASAETSIISRVFDAFSDIFVFLMLVSLGSGILLAQTGSPSSFAKLLKFISLGISAVLAILIIAYFGLRTHFYSVMYGNASSSYGYLGRSNQFQSSRQLDFAFRVLVFILALGVVAQSIMVKVQTKGEPRVSSPSHIFIACAGLWLLRTVYGMASMAASVNLNNVYDDPEYHNYYGILDIVFGTWPLLILLSVIFGLGHKKANGLWSTEQPFMTQGGNAVSPWGFNYDPNQVAAPAMAHQSQAPPMQQQSWPQFQQQQPYYPQPGHDGMTPQYAPAQQQTPVQQPFNAHIPGSQTRSPPSHEDTMGFNYQANGATPQTTAQPYYEKS</sequence>
<reference evidence="3 4" key="1">
    <citation type="journal article" date="2021" name="Nat. Commun.">
        <title>Genetic determinants of endophytism in the Arabidopsis root mycobiome.</title>
        <authorList>
            <person name="Mesny F."/>
            <person name="Miyauchi S."/>
            <person name="Thiergart T."/>
            <person name="Pickel B."/>
            <person name="Atanasova L."/>
            <person name="Karlsson M."/>
            <person name="Huettel B."/>
            <person name="Barry K.W."/>
            <person name="Haridas S."/>
            <person name="Chen C."/>
            <person name="Bauer D."/>
            <person name="Andreopoulos W."/>
            <person name="Pangilinan J."/>
            <person name="LaButti K."/>
            <person name="Riley R."/>
            <person name="Lipzen A."/>
            <person name="Clum A."/>
            <person name="Drula E."/>
            <person name="Henrissat B."/>
            <person name="Kohler A."/>
            <person name="Grigoriev I.V."/>
            <person name="Martin F.M."/>
            <person name="Hacquard S."/>
        </authorList>
    </citation>
    <scope>NUCLEOTIDE SEQUENCE [LARGE SCALE GENOMIC DNA]</scope>
    <source>
        <strain evidence="3 4">MPI-CAGE-CH-0241</strain>
    </source>
</reference>
<evidence type="ECO:0000256" key="2">
    <source>
        <dbReference type="SAM" id="Phobius"/>
    </source>
</evidence>
<dbReference type="EMBL" id="JAGPYM010000005">
    <property type="protein sequence ID" value="KAH6894470.1"/>
    <property type="molecule type" value="Genomic_DNA"/>
</dbReference>
<dbReference type="OrthoDB" id="5217806at2759"/>
<dbReference type="AlphaFoldDB" id="A0A9P9AT21"/>
<comment type="caution">
    <text evidence="3">The sequence shown here is derived from an EMBL/GenBank/DDBJ whole genome shotgun (WGS) entry which is preliminary data.</text>
</comment>
<feature type="compositionally biased region" description="Polar residues" evidence="1">
    <location>
        <begin position="403"/>
        <end position="417"/>
    </location>
</feature>
<feature type="region of interest" description="Disordered" evidence="1">
    <location>
        <begin position="331"/>
        <end position="423"/>
    </location>
</feature>
<evidence type="ECO:0000313" key="4">
    <source>
        <dbReference type="Proteomes" id="UP000777438"/>
    </source>
</evidence>
<organism evidence="3 4">
    <name type="scientific">Thelonectria olida</name>
    <dbReference type="NCBI Taxonomy" id="1576542"/>
    <lineage>
        <taxon>Eukaryota</taxon>
        <taxon>Fungi</taxon>
        <taxon>Dikarya</taxon>
        <taxon>Ascomycota</taxon>
        <taxon>Pezizomycotina</taxon>
        <taxon>Sordariomycetes</taxon>
        <taxon>Hypocreomycetidae</taxon>
        <taxon>Hypocreales</taxon>
        <taxon>Nectriaceae</taxon>
        <taxon>Thelonectria</taxon>
    </lineage>
</organism>
<name>A0A9P9AT21_9HYPO</name>